<dbReference type="Proteomes" id="UP000216885">
    <property type="component" value="Unassembled WGS sequence"/>
</dbReference>
<dbReference type="EMBL" id="NEVQ01000015">
    <property type="protein sequence ID" value="OZI54759.1"/>
    <property type="molecule type" value="Genomic_DNA"/>
</dbReference>
<proteinExistence type="predicted"/>
<dbReference type="AlphaFoldDB" id="A0A261TYP9"/>
<gene>
    <name evidence="1" type="ORF">CAL20_16495</name>
</gene>
<protein>
    <submittedName>
        <fullName evidence="1">Uncharacterized protein</fullName>
    </submittedName>
</protein>
<evidence type="ECO:0000313" key="2">
    <source>
        <dbReference type="Proteomes" id="UP000216885"/>
    </source>
</evidence>
<organism evidence="1 2">
    <name type="scientific">Bordetella genomosp. 4</name>
    <dbReference type="NCBI Taxonomy" id="463044"/>
    <lineage>
        <taxon>Bacteria</taxon>
        <taxon>Pseudomonadati</taxon>
        <taxon>Pseudomonadota</taxon>
        <taxon>Betaproteobacteria</taxon>
        <taxon>Burkholderiales</taxon>
        <taxon>Alcaligenaceae</taxon>
        <taxon>Bordetella</taxon>
    </lineage>
</organism>
<dbReference type="OrthoDB" id="8638154at2"/>
<evidence type="ECO:0000313" key="1">
    <source>
        <dbReference type="EMBL" id="OZI54759.1"/>
    </source>
</evidence>
<reference evidence="1 2" key="1">
    <citation type="submission" date="2017-05" db="EMBL/GenBank/DDBJ databases">
        <title>Complete and WGS of Bordetella genogroups.</title>
        <authorList>
            <person name="Spilker T."/>
            <person name="LiPuma J."/>
        </authorList>
    </citation>
    <scope>NUCLEOTIDE SEQUENCE [LARGE SCALE GENOMIC DNA]</scope>
    <source>
        <strain evidence="1 2">AU9919</strain>
    </source>
</reference>
<name>A0A261TYP9_9BORD</name>
<keyword evidence="2" id="KW-1185">Reference proteome</keyword>
<accession>A0A261TYP9</accession>
<sequence>MASSGAASRVNPLYLLMARDAGLDEIVGTFEQDLLAAVQSAMQLRNVLFALDDVKAEVWPPMQARSCS</sequence>
<dbReference type="RefSeq" id="WP_094820831.1">
    <property type="nucleotide sequence ID" value="NZ_NEVO01000007.1"/>
</dbReference>
<comment type="caution">
    <text evidence="1">The sequence shown here is derived from an EMBL/GenBank/DDBJ whole genome shotgun (WGS) entry which is preliminary data.</text>
</comment>